<dbReference type="AlphaFoldDB" id="A0A8J6BJE5"/>
<sequence>MLRLRGHHQFDGSAKRRRTPRARAMRTCLLPRCASRARVDESLDILKGVVVLLPLHCRRRVRRPPGGRAHVGLPGS</sequence>
<evidence type="ECO:0000256" key="1">
    <source>
        <dbReference type="SAM" id="MobiDB-lite"/>
    </source>
</evidence>
<proteinExistence type="predicted"/>
<feature type="region of interest" description="Disordered" evidence="1">
    <location>
        <begin position="1"/>
        <end position="23"/>
    </location>
</feature>
<dbReference type="EMBL" id="JAAALK010000082">
    <property type="protein sequence ID" value="KAG8085780.1"/>
    <property type="molecule type" value="Genomic_DNA"/>
</dbReference>
<organism evidence="2 3">
    <name type="scientific">Zizania palustris</name>
    <name type="common">Northern wild rice</name>
    <dbReference type="NCBI Taxonomy" id="103762"/>
    <lineage>
        <taxon>Eukaryota</taxon>
        <taxon>Viridiplantae</taxon>
        <taxon>Streptophyta</taxon>
        <taxon>Embryophyta</taxon>
        <taxon>Tracheophyta</taxon>
        <taxon>Spermatophyta</taxon>
        <taxon>Magnoliopsida</taxon>
        <taxon>Liliopsida</taxon>
        <taxon>Poales</taxon>
        <taxon>Poaceae</taxon>
        <taxon>BOP clade</taxon>
        <taxon>Oryzoideae</taxon>
        <taxon>Oryzeae</taxon>
        <taxon>Zizaniinae</taxon>
        <taxon>Zizania</taxon>
    </lineage>
</organism>
<name>A0A8J6BJE5_ZIZPA</name>
<reference evidence="2" key="1">
    <citation type="journal article" date="2021" name="bioRxiv">
        <title>Whole Genome Assembly and Annotation of Northern Wild Rice, Zizania palustris L., Supports a Whole Genome Duplication in the Zizania Genus.</title>
        <authorList>
            <person name="Haas M."/>
            <person name="Kono T."/>
            <person name="Macchietto M."/>
            <person name="Millas R."/>
            <person name="McGilp L."/>
            <person name="Shao M."/>
            <person name="Duquette J."/>
            <person name="Hirsch C.N."/>
            <person name="Kimball J."/>
        </authorList>
    </citation>
    <scope>NUCLEOTIDE SEQUENCE</scope>
    <source>
        <tissue evidence="2">Fresh leaf tissue</tissue>
    </source>
</reference>
<protein>
    <submittedName>
        <fullName evidence="2">Uncharacterized protein</fullName>
    </submittedName>
</protein>
<comment type="caution">
    <text evidence="2">The sequence shown here is derived from an EMBL/GenBank/DDBJ whole genome shotgun (WGS) entry which is preliminary data.</text>
</comment>
<evidence type="ECO:0000313" key="3">
    <source>
        <dbReference type="Proteomes" id="UP000729402"/>
    </source>
</evidence>
<evidence type="ECO:0000313" key="2">
    <source>
        <dbReference type="EMBL" id="KAG8085780.1"/>
    </source>
</evidence>
<keyword evidence="3" id="KW-1185">Reference proteome</keyword>
<accession>A0A8J6BJE5</accession>
<dbReference type="Proteomes" id="UP000729402">
    <property type="component" value="Unassembled WGS sequence"/>
</dbReference>
<gene>
    <name evidence="2" type="ORF">GUJ93_ZPchr0010g10649</name>
</gene>
<reference evidence="2" key="2">
    <citation type="submission" date="2021-02" db="EMBL/GenBank/DDBJ databases">
        <authorList>
            <person name="Kimball J.A."/>
            <person name="Haas M.W."/>
            <person name="Macchietto M."/>
            <person name="Kono T."/>
            <person name="Duquette J."/>
            <person name="Shao M."/>
        </authorList>
    </citation>
    <scope>NUCLEOTIDE SEQUENCE</scope>
    <source>
        <tissue evidence="2">Fresh leaf tissue</tissue>
    </source>
</reference>